<reference evidence="1 2" key="2">
    <citation type="submission" date="2017-10" db="EMBL/GenBank/DDBJ databases">
        <title>Genome analyses suggest a sexual origin of heterokaryosis in a supposedly ancient asexual fungus.</title>
        <authorList>
            <person name="Corradi N."/>
            <person name="Sedzielewska K."/>
            <person name="Noel J."/>
            <person name="Charron P."/>
            <person name="Farinelli L."/>
            <person name="Marton T."/>
            <person name="Kruger M."/>
            <person name="Pelin A."/>
            <person name="Brachmann A."/>
            <person name="Corradi N."/>
        </authorList>
    </citation>
    <scope>NUCLEOTIDE SEQUENCE [LARGE SCALE GENOMIC DNA]</scope>
    <source>
        <strain evidence="1 2">A1</strain>
    </source>
</reference>
<proteinExistence type="predicted"/>
<evidence type="ECO:0000313" key="2">
    <source>
        <dbReference type="Proteomes" id="UP000232688"/>
    </source>
</evidence>
<gene>
    <name evidence="1" type="ORF">RhiirA1_478826</name>
</gene>
<name>A0A2N0QRH9_9GLOM</name>
<evidence type="ECO:0000313" key="1">
    <source>
        <dbReference type="EMBL" id="PKC53665.1"/>
    </source>
</evidence>
<organism evidence="1 2">
    <name type="scientific">Rhizophagus irregularis</name>
    <dbReference type="NCBI Taxonomy" id="588596"/>
    <lineage>
        <taxon>Eukaryota</taxon>
        <taxon>Fungi</taxon>
        <taxon>Fungi incertae sedis</taxon>
        <taxon>Mucoromycota</taxon>
        <taxon>Glomeromycotina</taxon>
        <taxon>Glomeromycetes</taxon>
        <taxon>Glomerales</taxon>
        <taxon>Glomeraceae</taxon>
        <taxon>Rhizophagus</taxon>
    </lineage>
</organism>
<accession>A0A2N0QRH9</accession>
<comment type="caution">
    <text evidence="1">The sequence shown here is derived from an EMBL/GenBank/DDBJ whole genome shotgun (WGS) entry which is preliminary data.</text>
</comment>
<dbReference type="AlphaFoldDB" id="A0A2N0QRH9"/>
<reference evidence="1 2" key="1">
    <citation type="submission" date="2017-10" db="EMBL/GenBank/DDBJ databases">
        <title>Extensive intraspecific genome diversity in a model arbuscular mycorrhizal fungus.</title>
        <authorList>
            <person name="Chen E.C.H."/>
            <person name="Morin E."/>
            <person name="Baudet D."/>
            <person name="Noel J."/>
            <person name="Ndikumana S."/>
            <person name="Charron P."/>
            <person name="St-Onge C."/>
            <person name="Giorgi J."/>
            <person name="Grigoriev I.V."/>
            <person name="Roux C."/>
            <person name="Martin F.M."/>
            <person name="Corradi N."/>
        </authorList>
    </citation>
    <scope>NUCLEOTIDE SEQUENCE [LARGE SCALE GENOMIC DNA]</scope>
    <source>
        <strain evidence="1 2">A1</strain>
    </source>
</reference>
<protein>
    <submittedName>
        <fullName evidence="1">Uncharacterized protein</fullName>
    </submittedName>
</protein>
<dbReference type="VEuPathDB" id="FungiDB:RhiirA1_478826"/>
<dbReference type="Proteomes" id="UP000232688">
    <property type="component" value="Unassembled WGS sequence"/>
</dbReference>
<dbReference type="EMBL" id="LLXH01003975">
    <property type="protein sequence ID" value="PKC53665.1"/>
    <property type="molecule type" value="Genomic_DNA"/>
</dbReference>
<sequence length="52" mass="5995">MPLESSLKMMEGINERIVHLGGDLSEVELNRGFIHSVDVNGEVSFYQSWWKE</sequence>